<accession>A0A075UWB0</accession>
<sequence>MGGGDPAGGSGELARLIDRYGEYILADFQQYYRIDLADVLRPGSGLSARRALALLRQLPIESATVAQLRGGPEFRGWGITQYLLADLVDAVQFNTHAFISANSKKKPKPPQPFDRPESRAKRKRGSNSFAAMAMRRISAVAKRKKGVDHDGEGPGD</sequence>
<dbReference type="AlphaFoldDB" id="A0A075UWB0"/>
<proteinExistence type="predicted"/>
<dbReference type="eggNOG" id="ENOG5033CXA">
    <property type="taxonomic scope" value="Bacteria"/>
</dbReference>
<feature type="region of interest" description="Disordered" evidence="1">
    <location>
        <begin position="101"/>
        <end position="130"/>
    </location>
</feature>
<dbReference type="STRING" id="208439.AJAP_28145"/>
<dbReference type="Proteomes" id="UP000028492">
    <property type="component" value="Chromosome"/>
</dbReference>
<dbReference type="RefSeq" id="WP_051972609.1">
    <property type="nucleotide sequence ID" value="NZ_CP008953.1"/>
</dbReference>
<evidence type="ECO:0000256" key="1">
    <source>
        <dbReference type="SAM" id="MobiDB-lite"/>
    </source>
</evidence>
<protein>
    <submittedName>
        <fullName evidence="2">Uncharacterized protein</fullName>
    </submittedName>
</protein>
<name>A0A075UWB0_9PSEU</name>
<evidence type="ECO:0000313" key="3">
    <source>
        <dbReference type="Proteomes" id="UP000028492"/>
    </source>
</evidence>
<reference evidence="2 3" key="1">
    <citation type="journal article" date="2014" name="J. Biotechnol.">
        <title>Complete genome sequence of the actinobacterium Amycolatopsis japonica MG417-CF17(T) (=DSM 44213T) producing (S,S)-N,N'-ethylenediaminedisuccinic acid.</title>
        <authorList>
            <person name="Stegmann E."/>
            <person name="Albersmeier A."/>
            <person name="Spohn M."/>
            <person name="Gert H."/>
            <person name="Weber T."/>
            <person name="Wohlleben W."/>
            <person name="Kalinowski J."/>
            <person name="Ruckert C."/>
        </authorList>
    </citation>
    <scope>NUCLEOTIDE SEQUENCE [LARGE SCALE GENOMIC DNA]</scope>
    <source>
        <strain evidence="3">MG417-CF17 (DSM 44213)</strain>
    </source>
</reference>
<organism evidence="2 3">
    <name type="scientific">Amycolatopsis japonica</name>
    <dbReference type="NCBI Taxonomy" id="208439"/>
    <lineage>
        <taxon>Bacteria</taxon>
        <taxon>Bacillati</taxon>
        <taxon>Actinomycetota</taxon>
        <taxon>Actinomycetes</taxon>
        <taxon>Pseudonocardiales</taxon>
        <taxon>Pseudonocardiaceae</taxon>
        <taxon>Amycolatopsis</taxon>
        <taxon>Amycolatopsis japonica group</taxon>
    </lineage>
</organism>
<dbReference type="EMBL" id="CP008953">
    <property type="protein sequence ID" value="AIG78467.1"/>
    <property type="molecule type" value="Genomic_DNA"/>
</dbReference>
<keyword evidence="3" id="KW-1185">Reference proteome</keyword>
<dbReference type="HOGENOM" id="CLU_1721075_0_0_11"/>
<dbReference type="KEGG" id="aja:AJAP_28145"/>
<gene>
    <name evidence="2" type="ORF">AJAP_28145</name>
</gene>
<evidence type="ECO:0000313" key="2">
    <source>
        <dbReference type="EMBL" id="AIG78467.1"/>
    </source>
</evidence>